<evidence type="ECO:0000313" key="1">
    <source>
        <dbReference type="EMBL" id="KAL0092881.1"/>
    </source>
</evidence>
<evidence type="ECO:0000313" key="2">
    <source>
        <dbReference type="Proteomes" id="UP001448207"/>
    </source>
</evidence>
<proteinExistence type="predicted"/>
<reference evidence="1 2" key="1">
    <citation type="submission" date="2024-04" db="EMBL/GenBank/DDBJ databases">
        <title>Symmetric and asymmetric DNA N6-adenine methylation regulates different biological responses in Mucorales.</title>
        <authorList>
            <consortium name="Lawrence Berkeley National Laboratory"/>
            <person name="Lax C."/>
            <person name="Mondo S.J."/>
            <person name="Osorio-Concepcion M."/>
            <person name="Muszewska A."/>
            <person name="Corrochano-Luque M."/>
            <person name="Gutierrez G."/>
            <person name="Riley R."/>
            <person name="Lipzen A."/>
            <person name="Guo J."/>
            <person name="Hundley H."/>
            <person name="Amirebrahimi M."/>
            <person name="Ng V."/>
            <person name="Lorenzo-Gutierrez D."/>
            <person name="Binder U."/>
            <person name="Yang J."/>
            <person name="Song Y."/>
            <person name="Canovas D."/>
            <person name="Navarro E."/>
            <person name="Freitag M."/>
            <person name="Gabaldon T."/>
            <person name="Grigoriev I.V."/>
            <person name="Corrochano L.M."/>
            <person name="Nicolas F.E."/>
            <person name="Garre V."/>
        </authorList>
    </citation>
    <scope>NUCLEOTIDE SEQUENCE [LARGE SCALE GENOMIC DNA]</scope>
    <source>
        <strain evidence="1 2">L51</strain>
    </source>
</reference>
<dbReference type="EMBL" id="JBCLYO010000002">
    <property type="protein sequence ID" value="KAL0092881.1"/>
    <property type="molecule type" value="Genomic_DNA"/>
</dbReference>
<dbReference type="Proteomes" id="UP001448207">
    <property type="component" value="Unassembled WGS sequence"/>
</dbReference>
<comment type="caution">
    <text evidence="1">The sequence shown here is derived from an EMBL/GenBank/DDBJ whole genome shotgun (WGS) entry which is preliminary data.</text>
</comment>
<organism evidence="1 2">
    <name type="scientific">Phycomyces blakesleeanus</name>
    <dbReference type="NCBI Taxonomy" id="4837"/>
    <lineage>
        <taxon>Eukaryota</taxon>
        <taxon>Fungi</taxon>
        <taxon>Fungi incertae sedis</taxon>
        <taxon>Mucoromycota</taxon>
        <taxon>Mucoromycotina</taxon>
        <taxon>Mucoromycetes</taxon>
        <taxon>Mucorales</taxon>
        <taxon>Phycomycetaceae</taxon>
        <taxon>Phycomyces</taxon>
    </lineage>
</organism>
<gene>
    <name evidence="1" type="ORF">J3Q64DRAFT_1721996</name>
</gene>
<keyword evidence="2" id="KW-1185">Reference proteome</keyword>
<name>A0ABR3BBH5_PHYBL</name>
<accession>A0ABR3BBH5</accession>
<protein>
    <submittedName>
        <fullName evidence="1">Uncharacterized protein</fullName>
    </submittedName>
</protein>
<sequence length="64" mass="7468">MYTYLSACLPACLPTYSCIYIQYIKYSIIVMSRLPPEAGKISKSSTIQIIYFYLIIHTQYILYV</sequence>